<dbReference type="GO" id="GO:0016887">
    <property type="term" value="F:ATP hydrolysis activity"/>
    <property type="evidence" value="ECO:0007669"/>
    <property type="project" value="InterPro"/>
</dbReference>
<organism evidence="2 3">
    <name type="scientific">Desulfitobacterium dehalogenans</name>
    <dbReference type="NCBI Taxonomy" id="36854"/>
    <lineage>
        <taxon>Bacteria</taxon>
        <taxon>Bacillati</taxon>
        <taxon>Bacillota</taxon>
        <taxon>Clostridia</taxon>
        <taxon>Eubacteriales</taxon>
        <taxon>Desulfitobacteriaceae</taxon>
        <taxon>Desulfitobacterium</taxon>
    </lineage>
</organism>
<dbReference type="InterPro" id="IPR003593">
    <property type="entry name" value="AAA+_ATPase"/>
</dbReference>
<comment type="caution">
    <text evidence="2">The sequence shown here is derived from an EMBL/GenBank/DDBJ whole genome shotgun (WGS) entry which is preliminary data.</text>
</comment>
<dbReference type="GO" id="GO:0005524">
    <property type="term" value="F:ATP binding"/>
    <property type="evidence" value="ECO:0007669"/>
    <property type="project" value="InterPro"/>
</dbReference>
<evidence type="ECO:0000313" key="2">
    <source>
        <dbReference type="EMBL" id="HHY25185.1"/>
    </source>
</evidence>
<dbReference type="PANTHER" id="PTHR42759:SF1">
    <property type="entry name" value="MAGNESIUM-CHELATASE SUBUNIT CHLD"/>
    <property type="match status" value="1"/>
</dbReference>
<dbReference type="Pfam" id="PF00004">
    <property type="entry name" value="AAA"/>
    <property type="match status" value="1"/>
</dbReference>
<dbReference type="Gene3D" id="3.40.50.300">
    <property type="entry name" value="P-loop containing nucleotide triphosphate hydrolases"/>
    <property type="match status" value="1"/>
</dbReference>
<name>A0A7C6Z206_9FIRM</name>
<dbReference type="InterPro" id="IPR027417">
    <property type="entry name" value="P-loop_NTPase"/>
</dbReference>
<sequence>MWESPLELMNALDQEGYILNQDKGTTLFLALALHKPCLIEGPAGVGKTQLALALARSTGRRLIRLQCYEGLDLNKALYEWDYAKQLLRLQVGITGWEEMKENIYGPEFLLARPLLQTVLAEEPVILLIDELDKSDEEFESFLLELLAEFQVTIPEVGTFKAKNSPMVLLTSNNTRDLSEALRRRCVHLLLAYPDVEQEMRILAQRCPEITTALIQDVCEFVAKIRKIPLRKLPSVSESMDFARALHILRQESLDIKQLEGTLSILLKYPSDLAKLEERLKAWQQEAARRTQTQSGGYS</sequence>
<dbReference type="InterPro" id="IPR050764">
    <property type="entry name" value="CbbQ/NirQ/NorQ/GpvN"/>
</dbReference>
<protein>
    <submittedName>
        <fullName evidence="2">MoxR family ATPase</fullName>
    </submittedName>
</protein>
<dbReference type="EMBL" id="DUTF01000008">
    <property type="protein sequence ID" value="HHY25185.1"/>
    <property type="molecule type" value="Genomic_DNA"/>
</dbReference>
<proteinExistence type="predicted"/>
<dbReference type="CDD" id="cd00009">
    <property type="entry name" value="AAA"/>
    <property type="match status" value="1"/>
</dbReference>
<dbReference type="PANTHER" id="PTHR42759">
    <property type="entry name" value="MOXR FAMILY PROTEIN"/>
    <property type="match status" value="1"/>
</dbReference>
<gene>
    <name evidence="2" type="ORF">GX523_00265</name>
</gene>
<feature type="domain" description="AAA+ ATPase" evidence="1">
    <location>
        <begin position="33"/>
        <end position="196"/>
    </location>
</feature>
<dbReference type="SMART" id="SM00382">
    <property type="entry name" value="AAA"/>
    <property type="match status" value="1"/>
</dbReference>
<evidence type="ECO:0000313" key="3">
    <source>
        <dbReference type="Proteomes" id="UP000553059"/>
    </source>
</evidence>
<accession>A0A7C6Z206</accession>
<dbReference type="AlphaFoldDB" id="A0A7C6Z206"/>
<evidence type="ECO:0000259" key="1">
    <source>
        <dbReference type="SMART" id="SM00382"/>
    </source>
</evidence>
<dbReference type="Proteomes" id="UP000553059">
    <property type="component" value="Unassembled WGS sequence"/>
</dbReference>
<reference evidence="2 3" key="1">
    <citation type="journal article" date="2020" name="Biotechnol. Biofuels">
        <title>New insights from the biogas microbiome by comprehensive genome-resolved metagenomics of nearly 1600 species originating from multiple anaerobic digesters.</title>
        <authorList>
            <person name="Campanaro S."/>
            <person name="Treu L."/>
            <person name="Rodriguez-R L.M."/>
            <person name="Kovalovszki A."/>
            <person name="Ziels R.M."/>
            <person name="Maus I."/>
            <person name="Zhu X."/>
            <person name="Kougias P.G."/>
            <person name="Basile A."/>
            <person name="Luo G."/>
            <person name="Schluter A."/>
            <person name="Konstantinidis K.T."/>
            <person name="Angelidaki I."/>
        </authorList>
    </citation>
    <scope>NUCLEOTIDE SEQUENCE [LARGE SCALE GENOMIC DNA]</scope>
    <source>
        <strain evidence="2">AS05jafATM_4</strain>
    </source>
</reference>
<dbReference type="InterPro" id="IPR003959">
    <property type="entry name" value="ATPase_AAA_core"/>
</dbReference>
<dbReference type="SUPFAM" id="SSF52540">
    <property type="entry name" value="P-loop containing nucleoside triphosphate hydrolases"/>
    <property type="match status" value="1"/>
</dbReference>